<name>A0A1B6DDW7_9HEMI</name>
<dbReference type="EMBL" id="GEDC01013466">
    <property type="protein sequence ID" value="JAS23832.1"/>
    <property type="molecule type" value="Transcribed_RNA"/>
</dbReference>
<gene>
    <name evidence="2" type="ORF">g.41581</name>
</gene>
<feature type="signal peptide" evidence="1">
    <location>
        <begin position="1"/>
        <end position="24"/>
    </location>
</feature>
<reference evidence="2" key="1">
    <citation type="submission" date="2015-12" db="EMBL/GenBank/DDBJ databases">
        <title>De novo transcriptome assembly of four potential Pierce s Disease insect vectors from Arizona vineyards.</title>
        <authorList>
            <person name="Tassone E.E."/>
        </authorList>
    </citation>
    <scope>NUCLEOTIDE SEQUENCE</scope>
</reference>
<dbReference type="InterPro" id="IPR031734">
    <property type="entry name" value="MBF2"/>
</dbReference>
<accession>A0A1B6DDW7</accession>
<evidence type="ECO:0000256" key="1">
    <source>
        <dbReference type="SAM" id="SignalP"/>
    </source>
</evidence>
<proteinExistence type="predicted"/>
<keyword evidence="1" id="KW-0732">Signal</keyword>
<dbReference type="Pfam" id="PF15868">
    <property type="entry name" value="MBF2"/>
    <property type="match status" value="1"/>
</dbReference>
<feature type="chain" id="PRO_5008581185" evidence="1">
    <location>
        <begin position="25"/>
        <end position="172"/>
    </location>
</feature>
<evidence type="ECO:0000313" key="2">
    <source>
        <dbReference type="EMBL" id="JAS23832.1"/>
    </source>
</evidence>
<protein>
    <submittedName>
        <fullName evidence="2">Uncharacterized protein</fullName>
    </submittedName>
</protein>
<organism evidence="2">
    <name type="scientific">Clastoptera arizonana</name>
    <name type="common">Arizona spittle bug</name>
    <dbReference type="NCBI Taxonomy" id="38151"/>
    <lineage>
        <taxon>Eukaryota</taxon>
        <taxon>Metazoa</taxon>
        <taxon>Ecdysozoa</taxon>
        <taxon>Arthropoda</taxon>
        <taxon>Hexapoda</taxon>
        <taxon>Insecta</taxon>
        <taxon>Pterygota</taxon>
        <taxon>Neoptera</taxon>
        <taxon>Paraneoptera</taxon>
        <taxon>Hemiptera</taxon>
        <taxon>Auchenorrhyncha</taxon>
        <taxon>Cercopoidea</taxon>
        <taxon>Clastopteridae</taxon>
        <taxon>Clastoptera</taxon>
    </lineage>
</organism>
<dbReference type="AlphaFoldDB" id="A0A1B6DDW7"/>
<sequence>MAGTQLLLFSFVILIIIAIGISEGEEQVEENEGETTASNGNRTSEIIGNRTTAVSNNRTKQSRFDKIKKSLLDRTTNFIDGRRQNEDEVLHSEQIIIRGTRNWCRRASVKRSFKKPKTGLLTSIMILNKGAPATITGLSGGVEEGRIAFKLIFMSCRGIHYNFTVYGYKNIG</sequence>